<organism evidence="2 3">
    <name type="scientific">Pseudokineococcus lusitanus</name>
    <dbReference type="NCBI Taxonomy" id="763993"/>
    <lineage>
        <taxon>Bacteria</taxon>
        <taxon>Bacillati</taxon>
        <taxon>Actinomycetota</taxon>
        <taxon>Actinomycetes</taxon>
        <taxon>Kineosporiales</taxon>
        <taxon>Kineosporiaceae</taxon>
        <taxon>Pseudokineococcus</taxon>
    </lineage>
</organism>
<dbReference type="SUPFAM" id="SSF53067">
    <property type="entry name" value="Actin-like ATPase domain"/>
    <property type="match status" value="2"/>
</dbReference>
<dbReference type="NCBIfam" id="TIGR03725">
    <property type="entry name" value="T6A_YeaZ"/>
    <property type="match status" value="1"/>
</dbReference>
<dbReference type="PANTHER" id="PTHR11735:SF11">
    <property type="entry name" value="TRNA THREONYLCARBAMOYLADENOSINE BIOSYNTHESIS PROTEIN TSAB"/>
    <property type="match status" value="1"/>
</dbReference>
<dbReference type="InterPro" id="IPR043129">
    <property type="entry name" value="ATPase_NBD"/>
</dbReference>
<accession>A0A3N1HLE8</accession>
<dbReference type="InterPro" id="IPR000905">
    <property type="entry name" value="Gcp-like_dom"/>
</dbReference>
<keyword evidence="3" id="KW-1185">Reference proteome</keyword>
<dbReference type="InterPro" id="IPR022496">
    <property type="entry name" value="T6A_TsaB"/>
</dbReference>
<dbReference type="FunCoup" id="A0A3N1HLE8">
    <property type="interactions" value="78"/>
</dbReference>
<dbReference type="Proteomes" id="UP000276232">
    <property type="component" value="Unassembled WGS sequence"/>
</dbReference>
<dbReference type="GO" id="GO:0005829">
    <property type="term" value="C:cytosol"/>
    <property type="evidence" value="ECO:0007669"/>
    <property type="project" value="TreeGrafter"/>
</dbReference>
<proteinExistence type="predicted"/>
<evidence type="ECO:0000313" key="2">
    <source>
        <dbReference type="EMBL" id="ROP43172.1"/>
    </source>
</evidence>
<dbReference type="PANTHER" id="PTHR11735">
    <property type="entry name" value="TRNA N6-ADENOSINE THREONYLCARBAMOYLTRANSFERASE"/>
    <property type="match status" value="1"/>
</dbReference>
<dbReference type="Gene3D" id="3.30.420.40">
    <property type="match status" value="2"/>
</dbReference>
<dbReference type="AlphaFoldDB" id="A0A3N1HLE8"/>
<sequence length="238" mass="23739">MLLALDTSAVASAALLATGADGGRVLAARAAQDPRRHAEVLQPMVEDVLAEAGAGRRDVTAVVVGVGPGPYTGLRVGMAAALTLGAALDVPVHGVCSLDAVARATADALGDGLPDVLGVATDARRREVYWATYATADELRRTGGPDVGAAADVAGAAGRWVGRGAVLYPDHLAALPAATTDGAVRDDLRDPAAAAVGLVAADALAGRGALALVPVEPLYLRRPDAVATADRGAPAPVR</sequence>
<dbReference type="GO" id="GO:0002949">
    <property type="term" value="P:tRNA threonylcarbamoyladenosine modification"/>
    <property type="evidence" value="ECO:0007669"/>
    <property type="project" value="InterPro"/>
</dbReference>
<reference evidence="2 3" key="1">
    <citation type="journal article" date="2015" name="Stand. Genomic Sci.">
        <title>Genomic Encyclopedia of Bacterial and Archaeal Type Strains, Phase III: the genomes of soil and plant-associated and newly described type strains.</title>
        <authorList>
            <person name="Whitman W.B."/>
            <person name="Woyke T."/>
            <person name="Klenk H.P."/>
            <person name="Zhou Y."/>
            <person name="Lilburn T.G."/>
            <person name="Beck B.J."/>
            <person name="De Vos P."/>
            <person name="Vandamme P."/>
            <person name="Eisen J.A."/>
            <person name="Garrity G."/>
            <person name="Hugenholtz P."/>
            <person name="Kyrpides N.C."/>
        </authorList>
    </citation>
    <scope>NUCLEOTIDE SEQUENCE [LARGE SCALE GENOMIC DNA]</scope>
    <source>
        <strain evidence="2 3">CECT 7306</strain>
    </source>
</reference>
<feature type="domain" description="Gcp-like" evidence="1">
    <location>
        <begin position="35"/>
        <end position="153"/>
    </location>
</feature>
<name>A0A3N1HLE8_9ACTN</name>
<evidence type="ECO:0000313" key="3">
    <source>
        <dbReference type="Proteomes" id="UP000276232"/>
    </source>
</evidence>
<gene>
    <name evidence="2" type="ORF">EDC03_1769</name>
</gene>
<evidence type="ECO:0000259" key="1">
    <source>
        <dbReference type="Pfam" id="PF00814"/>
    </source>
</evidence>
<dbReference type="EMBL" id="RJKN01000004">
    <property type="protein sequence ID" value="ROP43172.1"/>
    <property type="molecule type" value="Genomic_DNA"/>
</dbReference>
<comment type="caution">
    <text evidence="2">The sequence shown here is derived from an EMBL/GenBank/DDBJ whole genome shotgun (WGS) entry which is preliminary data.</text>
</comment>
<protein>
    <submittedName>
        <fullName evidence="2">tRNA threonylcarbamoyladenosine biosynthesis protein TsaB</fullName>
    </submittedName>
</protein>
<dbReference type="InParanoid" id="A0A3N1HLE8"/>
<dbReference type="Pfam" id="PF00814">
    <property type="entry name" value="TsaD"/>
    <property type="match status" value="1"/>
</dbReference>